<keyword evidence="6 10" id="KW-0256">Endoplasmic reticulum</keyword>
<gene>
    <name evidence="13" type="ORF">TVY486_0301900</name>
</gene>
<dbReference type="PANTHER" id="PTHR15495">
    <property type="entry name" value="NEGATIVE REGULATOR OF VESICLE FORMATION-RELATED"/>
    <property type="match status" value="1"/>
</dbReference>
<feature type="transmembrane region" description="Helical" evidence="10">
    <location>
        <begin position="501"/>
        <end position="526"/>
    </location>
</feature>
<dbReference type="EMBL" id="HE573019">
    <property type="protein sequence ID" value="CCC47003.1"/>
    <property type="molecule type" value="Genomic_DNA"/>
</dbReference>
<dbReference type="EC" id="3.1.-.-" evidence="10"/>
<organism evidence="13">
    <name type="scientific">Trypanosoma vivax (strain Y486)</name>
    <dbReference type="NCBI Taxonomy" id="1055687"/>
    <lineage>
        <taxon>Eukaryota</taxon>
        <taxon>Discoba</taxon>
        <taxon>Euglenozoa</taxon>
        <taxon>Kinetoplastea</taxon>
        <taxon>Metakinetoplastina</taxon>
        <taxon>Trypanosomatida</taxon>
        <taxon>Trypanosomatidae</taxon>
        <taxon>Trypanosoma</taxon>
        <taxon>Duttonella</taxon>
    </lineage>
</organism>
<keyword evidence="8 10" id="KW-1133">Transmembrane helix</keyword>
<feature type="domain" description="GPI inositol-deacylase PGAP1-like alpha/beta" evidence="12">
    <location>
        <begin position="154"/>
        <end position="333"/>
    </location>
</feature>
<evidence type="ECO:0000256" key="2">
    <source>
        <dbReference type="ARBA" id="ARBA00006931"/>
    </source>
</evidence>
<keyword evidence="7 10" id="KW-0653">Protein transport</keyword>
<evidence type="ECO:0000256" key="6">
    <source>
        <dbReference type="ARBA" id="ARBA00022824"/>
    </source>
</evidence>
<dbReference type="OMA" id="THRACIY"/>
<feature type="transmembrane region" description="Helical" evidence="10">
    <location>
        <begin position="62"/>
        <end position="85"/>
    </location>
</feature>
<comment type="subcellular location">
    <subcellularLocation>
        <location evidence="1">Endoplasmic reticulum membrane</location>
        <topology evidence="1">Multi-pass membrane protein</topology>
    </subcellularLocation>
</comment>
<keyword evidence="5 10" id="KW-0378">Hydrolase</keyword>
<keyword evidence="3 10" id="KW-0813">Transport</keyword>
<comment type="similarity">
    <text evidence="2 10">Belongs to the GPI inositol-deacylase family.</text>
</comment>
<keyword evidence="4 10" id="KW-0812">Transmembrane</keyword>
<evidence type="ECO:0000256" key="11">
    <source>
        <dbReference type="SAM" id="MobiDB-lite"/>
    </source>
</evidence>
<dbReference type="SUPFAM" id="SSF53474">
    <property type="entry name" value="alpha/beta-Hydrolases"/>
    <property type="match status" value="1"/>
</dbReference>
<dbReference type="InterPro" id="IPR039529">
    <property type="entry name" value="PGAP1/BST1"/>
</dbReference>
<dbReference type="GO" id="GO:0005789">
    <property type="term" value="C:endoplasmic reticulum membrane"/>
    <property type="evidence" value="ECO:0007669"/>
    <property type="project" value="UniProtKB-SubCell"/>
</dbReference>
<dbReference type="VEuPathDB" id="TriTrypDB:TvY486_0301900"/>
<dbReference type="GO" id="GO:0006888">
    <property type="term" value="P:endoplasmic reticulum to Golgi vesicle-mediated transport"/>
    <property type="evidence" value="ECO:0007669"/>
    <property type="project" value="TreeGrafter"/>
</dbReference>
<dbReference type="Pfam" id="PF07819">
    <property type="entry name" value="PGAP1"/>
    <property type="match status" value="1"/>
</dbReference>
<evidence type="ECO:0000256" key="9">
    <source>
        <dbReference type="ARBA" id="ARBA00023136"/>
    </source>
</evidence>
<dbReference type="GO" id="GO:0015031">
    <property type="term" value="P:protein transport"/>
    <property type="evidence" value="ECO:0007669"/>
    <property type="project" value="UniProtKB-KW"/>
</dbReference>
<evidence type="ECO:0000256" key="1">
    <source>
        <dbReference type="ARBA" id="ARBA00004477"/>
    </source>
</evidence>
<feature type="transmembrane region" description="Helical" evidence="10">
    <location>
        <begin position="617"/>
        <end position="639"/>
    </location>
</feature>
<protein>
    <recommendedName>
        <fullName evidence="10">GPI inositol-deacylase</fullName>
        <ecNumber evidence="10">3.1.-.-</ecNumber>
    </recommendedName>
</protein>
<evidence type="ECO:0000256" key="8">
    <source>
        <dbReference type="ARBA" id="ARBA00022989"/>
    </source>
</evidence>
<evidence type="ECO:0000259" key="12">
    <source>
        <dbReference type="Pfam" id="PF07819"/>
    </source>
</evidence>
<sequence>MWWRPCRNGHDGTEGDEMESRPGSVFEGSVVCDSQLLAGAELEPVAATAATPKGDPTSHFSVRLCICAALLIPLMYCISMVIFALQVNAFARNHSLEPLRRGTHYLYLDFKAVFSNRASGSEAQGREGAYTLYRAAPPSLGTTQRETYASPNAAVYFVHGNSGSYRQVYQLALALTQQKEVVSEIYTFDFVYQANIHRGRLLKRQALFALEAIEAVEGARHDVMWHSAPHKPAPCIWVVGHSMGGVVVHLVSQALARTELASRVAGVVTLNAPHRYPPIFLDGPMQREYFALWSVRPRNSGPRNSTCGSHPMLSITSGTLDMLVEQQLTQLPPSECSTEAHVNVRTEDPAVCGKTLQHNDILRDGCVVAFVTSVIANNTLRGTSSSERPAVALPSMRTLNDTTAAATPVPRLTFNTFSQWAQKTITGKLLTASAASLYAALVLCATHSLFLTLLREVGSLFGSGALLAHCCSNRGRYSSLCESLCYRCVCFSLMENKVVSVMLGTLFMGLTGWLLLVQLLCCVFPTTGWCSMPWVSDTLVCTPSANWLSLPVRLLLATGPVLLGAWAGVITYSLLWVLLWLSCRLSAGCRSMSHRLMRARNLPLLSHKAHSRPEALLCQYTPLALYCISLFLFALVFPLQPCNRALTWFGLAVLLLPLSNVHQANSLDVADKQQMDTHMCVIVYAFLNLLHLSPFFVWRNMWLSATSDDDSMLDSGSHVVEVLLNILLFAATSQLLYKSTRTEASSPVGERSDHPRVGFSCARTVKLIIASLCLIFVWLSTLMLCAVPVETFRVVTVMVFLAPCVLWELCSQPHTRESVFISNDAQV</sequence>
<evidence type="ECO:0000256" key="4">
    <source>
        <dbReference type="ARBA" id="ARBA00022692"/>
    </source>
</evidence>
<feature type="transmembrane region" description="Helical" evidence="10">
    <location>
        <begin position="681"/>
        <end position="698"/>
    </location>
</feature>
<keyword evidence="9 10" id="KW-0472">Membrane</keyword>
<evidence type="ECO:0000256" key="7">
    <source>
        <dbReference type="ARBA" id="ARBA00022927"/>
    </source>
</evidence>
<feature type="transmembrane region" description="Helical" evidence="10">
    <location>
        <begin position="757"/>
        <end position="779"/>
    </location>
</feature>
<comment type="function">
    <text evidence="10">Involved in inositol deacylation of GPI-anchored proteins which plays important roles in the quality control and ER-associated degradation of GPI-anchored proteins.</text>
</comment>
<proteinExistence type="inferred from homology"/>
<feature type="region of interest" description="Disordered" evidence="11">
    <location>
        <begin position="1"/>
        <end position="22"/>
    </location>
</feature>
<feature type="transmembrane region" description="Helical" evidence="10">
    <location>
        <begin position="554"/>
        <end position="581"/>
    </location>
</feature>
<dbReference type="GO" id="GO:0050185">
    <property type="term" value="F:phosphatidylinositol deacylase activity"/>
    <property type="evidence" value="ECO:0007669"/>
    <property type="project" value="TreeGrafter"/>
</dbReference>
<dbReference type="AlphaFoldDB" id="G0TSS5"/>
<dbReference type="Gene3D" id="3.40.50.1820">
    <property type="entry name" value="alpha/beta hydrolase"/>
    <property type="match status" value="1"/>
</dbReference>
<name>G0TSS5_TRYVY</name>
<evidence type="ECO:0000256" key="5">
    <source>
        <dbReference type="ARBA" id="ARBA00022801"/>
    </source>
</evidence>
<feature type="transmembrane region" description="Helical" evidence="10">
    <location>
        <begin position="645"/>
        <end position="661"/>
    </location>
</feature>
<dbReference type="InterPro" id="IPR012908">
    <property type="entry name" value="PGAP1-ab_dom-like"/>
</dbReference>
<reference evidence="13" key="1">
    <citation type="journal article" date="2012" name="Proc. Natl. Acad. Sci. U.S.A.">
        <title>Antigenic diversity is generated by distinct evolutionary mechanisms in African trypanosome species.</title>
        <authorList>
            <person name="Jackson A.P."/>
            <person name="Berry A."/>
            <person name="Aslett M."/>
            <person name="Allison H.C."/>
            <person name="Burton P."/>
            <person name="Vavrova-Anderson J."/>
            <person name="Brown R."/>
            <person name="Browne H."/>
            <person name="Corton N."/>
            <person name="Hauser H."/>
            <person name="Gamble J."/>
            <person name="Gilderthorp R."/>
            <person name="Marcello L."/>
            <person name="McQuillan J."/>
            <person name="Otto T.D."/>
            <person name="Quail M.A."/>
            <person name="Sanders M.J."/>
            <person name="van Tonder A."/>
            <person name="Ginger M.L."/>
            <person name="Field M.C."/>
            <person name="Barry J.D."/>
            <person name="Hertz-Fowler C."/>
            <person name="Berriman M."/>
        </authorList>
    </citation>
    <scope>NUCLEOTIDE SEQUENCE</scope>
    <source>
        <strain evidence="13">Y486</strain>
    </source>
</reference>
<feature type="transmembrane region" description="Helical" evidence="10">
    <location>
        <begin position="435"/>
        <end position="454"/>
    </location>
</feature>
<evidence type="ECO:0000313" key="13">
    <source>
        <dbReference type="EMBL" id="CCC47003.1"/>
    </source>
</evidence>
<accession>G0TSS5</accession>
<dbReference type="PANTHER" id="PTHR15495:SF7">
    <property type="entry name" value="GPI INOSITOL-DEACYLASE"/>
    <property type="match status" value="1"/>
</dbReference>
<dbReference type="GO" id="GO:0006505">
    <property type="term" value="P:GPI anchor metabolic process"/>
    <property type="evidence" value="ECO:0007669"/>
    <property type="project" value="TreeGrafter"/>
</dbReference>
<evidence type="ECO:0000256" key="3">
    <source>
        <dbReference type="ARBA" id="ARBA00022448"/>
    </source>
</evidence>
<dbReference type="InterPro" id="IPR029058">
    <property type="entry name" value="AB_hydrolase_fold"/>
</dbReference>
<evidence type="ECO:0000256" key="10">
    <source>
        <dbReference type="RuleBase" id="RU365011"/>
    </source>
</evidence>